<evidence type="ECO:0000313" key="2">
    <source>
        <dbReference type="Proteomes" id="UP000253872"/>
    </source>
</evidence>
<name>A0A369YJS2_9PAST</name>
<gene>
    <name evidence="1" type="ORF">DPV93_02930</name>
</gene>
<organism evidence="1 2">
    <name type="scientific">Haemophilus sputorum</name>
    <dbReference type="NCBI Taxonomy" id="1078480"/>
    <lineage>
        <taxon>Bacteria</taxon>
        <taxon>Pseudomonadati</taxon>
        <taxon>Pseudomonadota</taxon>
        <taxon>Gammaproteobacteria</taxon>
        <taxon>Pasteurellales</taxon>
        <taxon>Pasteurellaceae</taxon>
        <taxon>Haemophilus</taxon>
    </lineage>
</organism>
<comment type="caution">
    <text evidence="1">The sequence shown here is derived from an EMBL/GenBank/DDBJ whole genome shotgun (WGS) entry which is preliminary data.</text>
</comment>
<accession>A0A369YJS2</accession>
<sequence>MSEGEKSPAELAELLKKCQAKAFKDMVQTAHATRSESYLGKAVESQNFQTAEADGKSSIIQGRLMVDWIPADRLGQALVYVQKSAGLRSLEEIADEIGLLLTLTAEQDSDSLALKKLKRALTRKQLIQVQAEVATLHKAVREAMGDSVWRWNF</sequence>
<dbReference type="Proteomes" id="UP000253872">
    <property type="component" value="Unassembled WGS sequence"/>
</dbReference>
<dbReference type="AlphaFoldDB" id="A0A369YJS2"/>
<dbReference type="EMBL" id="QEPN01000002">
    <property type="protein sequence ID" value="RDE73055.1"/>
    <property type="molecule type" value="Genomic_DNA"/>
</dbReference>
<proteinExistence type="predicted"/>
<reference evidence="1 2" key="1">
    <citation type="submission" date="2018-05" db="EMBL/GenBank/DDBJ databases">
        <title>Draft Genome Sequences for a Diverse set of 7 Haemophilus Species.</title>
        <authorList>
            <person name="Nichols M."/>
            <person name="Topaz N."/>
            <person name="Wang X."/>
            <person name="Wang X."/>
            <person name="Boxrud D."/>
        </authorList>
    </citation>
    <scope>NUCLEOTIDE SEQUENCE [LARGE SCALE GENOMIC DNA]</scope>
    <source>
        <strain evidence="1 2">C2002001239</strain>
    </source>
</reference>
<protein>
    <submittedName>
        <fullName evidence="1">Uncharacterized protein</fullName>
    </submittedName>
</protein>
<dbReference type="RefSeq" id="WP_111402090.1">
    <property type="nucleotide sequence ID" value="NZ_QEPN01000002.1"/>
</dbReference>
<evidence type="ECO:0000313" key="1">
    <source>
        <dbReference type="EMBL" id="RDE73055.1"/>
    </source>
</evidence>